<proteinExistence type="predicted"/>
<comment type="caution">
    <text evidence="2">The sequence shown here is derived from an EMBL/GenBank/DDBJ whole genome shotgun (WGS) entry which is preliminary data.</text>
</comment>
<dbReference type="SUPFAM" id="SSF49785">
    <property type="entry name" value="Galactose-binding domain-like"/>
    <property type="match status" value="1"/>
</dbReference>
<feature type="region of interest" description="Disordered" evidence="1">
    <location>
        <begin position="23"/>
        <end position="43"/>
    </location>
</feature>
<reference evidence="2 3" key="1">
    <citation type="journal article" date="2016" name="Nat. Commun.">
        <title>Thousands of microbial genomes shed light on interconnected biogeochemical processes in an aquifer system.</title>
        <authorList>
            <person name="Anantharaman K."/>
            <person name="Brown C.T."/>
            <person name="Hug L.A."/>
            <person name="Sharon I."/>
            <person name="Castelle C.J."/>
            <person name="Probst A.J."/>
            <person name="Thomas B.C."/>
            <person name="Singh A."/>
            <person name="Wilkins M.J."/>
            <person name="Karaoz U."/>
            <person name="Brodie E.L."/>
            <person name="Williams K.H."/>
            <person name="Hubbard S.S."/>
            <person name="Banfield J.F."/>
        </authorList>
    </citation>
    <scope>NUCLEOTIDE SEQUENCE [LARGE SCALE GENOMIC DNA]</scope>
</reference>
<dbReference type="EMBL" id="MEUI01000011">
    <property type="protein sequence ID" value="OGC35003.1"/>
    <property type="molecule type" value="Genomic_DNA"/>
</dbReference>
<accession>A0A1F4TSF8</accession>
<feature type="compositionally biased region" description="Low complexity" evidence="1">
    <location>
        <begin position="29"/>
        <end position="43"/>
    </location>
</feature>
<evidence type="ECO:0000313" key="3">
    <source>
        <dbReference type="Proteomes" id="UP000177309"/>
    </source>
</evidence>
<evidence type="ECO:0000256" key="1">
    <source>
        <dbReference type="SAM" id="MobiDB-lite"/>
    </source>
</evidence>
<dbReference type="Gene3D" id="2.60.120.430">
    <property type="entry name" value="Galactose-binding lectin"/>
    <property type="match status" value="1"/>
</dbReference>
<evidence type="ECO:0008006" key="4">
    <source>
        <dbReference type="Google" id="ProtNLM"/>
    </source>
</evidence>
<name>A0A1F4TSF8_UNCSA</name>
<dbReference type="Proteomes" id="UP000177309">
    <property type="component" value="Unassembled WGS sequence"/>
</dbReference>
<protein>
    <recommendedName>
        <fullName evidence="4">CBM11 domain-containing protein</fullName>
    </recommendedName>
</protein>
<sequence>MKRLMIVFVVLSLLLGSASFGFGGRSSEKQSSSTSTTQDTKKTIPTAKITAGGSYLISNFEFGSLKSPQEWWVFDIKKAEPIANTDYSAGDRKVAAEVGNYSLAFNGTATNWYAGGCGTYIAKENQDLSIYDTFKIDVYGNGLGSGTLKIELLDDDNNNWQAEQDSNNSYAPVYDDKLVYDISVDWSGWKRLEIPLADFVDANDGVGDDIWNPQQTNGSGGLLELQFICLGSKADGAIKFNVDNIYLSVEE</sequence>
<organism evidence="2 3">
    <name type="scientific">candidate division WOR-1 bacterium RIFOXYC2_FULL_41_25</name>
    <dbReference type="NCBI Taxonomy" id="1802586"/>
    <lineage>
        <taxon>Bacteria</taxon>
        <taxon>Bacillati</taxon>
        <taxon>Saganbacteria</taxon>
    </lineage>
</organism>
<gene>
    <name evidence="2" type="ORF">A2462_05350</name>
</gene>
<dbReference type="InterPro" id="IPR008979">
    <property type="entry name" value="Galactose-bd-like_sf"/>
</dbReference>
<evidence type="ECO:0000313" key="2">
    <source>
        <dbReference type="EMBL" id="OGC35003.1"/>
    </source>
</evidence>
<dbReference type="AlphaFoldDB" id="A0A1F4TSF8"/>